<dbReference type="Pfam" id="PF01281">
    <property type="entry name" value="Ribosomal_L9_N"/>
    <property type="match status" value="1"/>
</dbReference>
<keyword evidence="3" id="KW-1185">Reference proteome</keyword>
<organism evidence="2 3">
    <name type="scientific">Paenibacillus tianmuensis</name>
    <dbReference type="NCBI Taxonomy" id="624147"/>
    <lineage>
        <taxon>Bacteria</taxon>
        <taxon>Bacillati</taxon>
        <taxon>Bacillota</taxon>
        <taxon>Bacilli</taxon>
        <taxon>Bacillales</taxon>
        <taxon>Paenibacillaceae</taxon>
        <taxon>Paenibacillus</taxon>
    </lineage>
</organism>
<dbReference type="STRING" id="624147.SAMN04487970_102541"/>
<keyword evidence="2" id="KW-0687">Ribonucleoprotein</keyword>
<dbReference type="RefSeq" id="WP_167670239.1">
    <property type="nucleotide sequence ID" value="NZ_FMTT01000025.1"/>
</dbReference>
<feature type="domain" description="Ribosomal protein L9" evidence="1">
    <location>
        <begin position="6"/>
        <end position="45"/>
    </location>
</feature>
<gene>
    <name evidence="2" type="ORF">SAMN04487970_102541</name>
</gene>
<keyword evidence="2" id="KW-0689">Ribosomal protein</keyword>
<dbReference type="EMBL" id="FMTT01000025">
    <property type="protein sequence ID" value="SCW65806.1"/>
    <property type="molecule type" value="Genomic_DNA"/>
</dbReference>
<evidence type="ECO:0000313" key="2">
    <source>
        <dbReference type="EMBL" id="SCW65806.1"/>
    </source>
</evidence>
<dbReference type="AlphaFoldDB" id="A0A1G4S9R1"/>
<proteinExistence type="predicted"/>
<evidence type="ECO:0000313" key="3">
    <source>
        <dbReference type="Proteomes" id="UP000198601"/>
    </source>
</evidence>
<dbReference type="Proteomes" id="UP000198601">
    <property type="component" value="Unassembled WGS sequence"/>
</dbReference>
<dbReference type="InterPro" id="IPR020070">
    <property type="entry name" value="Ribosomal_bL9_N"/>
</dbReference>
<reference evidence="3" key="1">
    <citation type="submission" date="2016-10" db="EMBL/GenBank/DDBJ databases">
        <authorList>
            <person name="Varghese N."/>
            <person name="Submissions S."/>
        </authorList>
    </citation>
    <scope>NUCLEOTIDE SEQUENCE [LARGE SCALE GENOMIC DNA]</scope>
    <source>
        <strain evidence="3">CGMCC 1.8946</strain>
    </source>
</reference>
<dbReference type="GO" id="GO:0005840">
    <property type="term" value="C:ribosome"/>
    <property type="evidence" value="ECO:0007669"/>
    <property type="project" value="UniProtKB-KW"/>
</dbReference>
<name>A0A1G4S9R1_9BACL</name>
<evidence type="ECO:0000259" key="1">
    <source>
        <dbReference type="Pfam" id="PF01281"/>
    </source>
</evidence>
<protein>
    <submittedName>
        <fullName evidence="2">Ribosomal protein L9, N-terminal domain</fullName>
    </submittedName>
</protein>
<sequence>MAKFIKVKMLKNNSHGKKGEIIVVEERYAQLYLFHRNKAVLIEESDKNKSEAGYPIPKHLNDILIPMGTDNNENRVDGVVRCLCGCETFSVSVYGDKEGQDIYVGEYNNDSALMIKAECTECHKTHLIFDLSKHGWNGFVCHDGVTVPDDELFPWPCKKCSSDVHHIKLTIISEGKEDYVDNLGDDIGDGKEFSEDDWVEAFGWITISLTCSHCGFNDERWIDYETM</sequence>
<accession>A0A1G4S9R1</accession>